<dbReference type="AlphaFoldDB" id="A0A6B8M971"/>
<dbReference type="KEGG" id="mpar:F7D14_17690"/>
<reference evidence="2 3" key="1">
    <citation type="submission" date="2019-09" db="EMBL/GenBank/DDBJ databases">
        <title>Isolation and complete genome sequencing of Methylocystis species.</title>
        <authorList>
            <person name="Rumah B.L."/>
            <person name="Stead C.E."/>
            <person name="Stevens B.C."/>
            <person name="Minton N.P."/>
            <person name="Grosse-Honebrink A."/>
            <person name="Zhang Y."/>
        </authorList>
    </citation>
    <scope>NUCLEOTIDE SEQUENCE [LARGE SCALE GENOMIC DNA]</scope>
    <source>
        <strain evidence="2 3">BRCS2</strain>
    </source>
</reference>
<gene>
    <name evidence="2" type="ORF">F7D14_17690</name>
</gene>
<dbReference type="Proteomes" id="UP000422569">
    <property type="component" value="Chromosome"/>
</dbReference>
<proteinExistence type="predicted"/>
<dbReference type="EMBL" id="CP044331">
    <property type="protein sequence ID" value="QGM99138.1"/>
    <property type="molecule type" value="Genomic_DNA"/>
</dbReference>
<dbReference type="GO" id="GO:0003677">
    <property type="term" value="F:DNA binding"/>
    <property type="evidence" value="ECO:0007669"/>
    <property type="project" value="UniProtKB-KW"/>
</dbReference>
<organism evidence="2 3">
    <name type="scientific">Methylocystis parvus</name>
    <dbReference type="NCBI Taxonomy" id="134"/>
    <lineage>
        <taxon>Bacteria</taxon>
        <taxon>Pseudomonadati</taxon>
        <taxon>Pseudomonadota</taxon>
        <taxon>Alphaproteobacteria</taxon>
        <taxon>Hyphomicrobiales</taxon>
        <taxon>Methylocystaceae</taxon>
        <taxon>Methylocystis</taxon>
    </lineage>
</organism>
<dbReference type="NCBIfam" id="TIGR02609">
    <property type="entry name" value="doc_partner"/>
    <property type="match status" value="1"/>
</dbReference>
<dbReference type="InterPro" id="IPR007159">
    <property type="entry name" value="SpoVT-AbrB_dom"/>
</dbReference>
<sequence>MTTLKLTSIGDSTGVIIPKEMLARMKVEKGDLLYVTEAPDGSYRLTPYDPLFARKMDRAEDIMRRYRNTLHVLAK</sequence>
<dbReference type="Gene3D" id="2.10.260.10">
    <property type="match status" value="1"/>
</dbReference>
<evidence type="ECO:0000313" key="3">
    <source>
        <dbReference type="Proteomes" id="UP000422569"/>
    </source>
</evidence>
<protein>
    <submittedName>
        <fullName evidence="2">AbrB/MazE/SpoVT family DNA-binding domain-containing protein</fullName>
    </submittedName>
</protein>
<dbReference type="InterPro" id="IPR013432">
    <property type="entry name" value="Doc_partner"/>
</dbReference>
<dbReference type="InterPro" id="IPR037914">
    <property type="entry name" value="SpoVT-AbrB_sf"/>
</dbReference>
<accession>A0A6B8M971</accession>
<name>A0A6B8M971_9HYPH</name>
<keyword evidence="2" id="KW-0238">DNA-binding</keyword>
<dbReference type="SUPFAM" id="SSF89447">
    <property type="entry name" value="AbrB/MazE/MraZ-like"/>
    <property type="match status" value="1"/>
</dbReference>
<dbReference type="RefSeq" id="WP_026016149.1">
    <property type="nucleotide sequence ID" value="NZ_CP044331.1"/>
</dbReference>
<dbReference type="SMART" id="SM00966">
    <property type="entry name" value="SpoVT_AbrB"/>
    <property type="match status" value="1"/>
</dbReference>
<evidence type="ECO:0000313" key="2">
    <source>
        <dbReference type="EMBL" id="QGM99138.1"/>
    </source>
</evidence>
<evidence type="ECO:0000259" key="1">
    <source>
        <dbReference type="SMART" id="SM00966"/>
    </source>
</evidence>
<keyword evidence="3" id="KW-1185">Reference proteome</keyword>
<feature type="domain" description="SpoVT-AbrB" evidence="1">
    <location>
        <begin position="7"/>
        <end position="53"/>
    </location>
</feature>